<protein>
    <submittedName>
        <fullName evidence="2">Uncharacterized protein</fullName>
    </submittedName>
</protein>
<feature type="transmembrane region" description="Helical" evidence="1">
    <location>
        <begin position="224"/>
        <end position="243"/>
    </location>
</feature>
<dbReference type="EMBL" id="JACXAD010000015">
    <property type="protein sequence ID" value="MBD2768958.1"/>
    <property type="molecule type" value="Genomic_DNA"/>
</dbReference>
<proteinExistence type="predicted"/>
<keyword evidence="1" id="KW-0472">Membrane</keyword>
<gene>
    <name evidence="2" type="ORF">IC235_13785</name>
</gene>
<organism evidence="2 3">
    <name type="scientific">Hymenobacter montanus</name>
    <dbReference type="NCBI Taxonomy" id="2771359"/>
    <lineage>
        <taxon>Bacteria</taxon>
        <taxon>Pseudomonadati</taxon>
        <taxon>Bacteroidota</taxon>
        <taxon>Cytophagia</taxon>
        <taxon>Cytophagales</taxon>
        <taxon>Hymenobacteraceae</taxon>
        <taxon>Hymenobacter</taxon>
    </lineage>
</organism>
<feature type="transmembrane region" description="Helical" evidence="1">
    <location>
        <begin position="20"/>
        <end position="39"/>
    </location>
</feature>
<name>A0A927BFG6_9BACT</name>
<sequence>MQSEITPQLDTSLQTDKQKFLISMLNGTAVYVLAYYFVWGVHQIMQAQLSRFFHLRGTWDPSRIAYTLAAVEWWPLGLITINSIGPLVCLLVGIAAFLWYWRRGRAQRGQFKLLLLWVAFHSCNVVFGALLTDTFLKTGFWHVSEWVLQMGNTANVLVALLAGLLQAGLGYIGSVAFLQAHDSITVMRLENRRLMVMFTLIIPWLAGSIFIALSKLFYFSLYEGLHLMAMGVLVIPTALGSLNEEFSSTVNRPRPTYVVWGLVGLAVIVAVAWRLALTPPVVFK</sequence>
<feature type="transmembrane region" description="Helical" evidence="1">
    <location>
        <begin position="73"/>
        <end position="101"/>
    </location>
</feature>
<dbReference type="AlphaFoldDB" id="A0A927BFG6"/>
<evidence type="ECO:0000313" key="3">
    <source>
        <dbReference type="Proteomes" id="UP000612233"/>
    </source>
</evidence>
<evidence type="ECO:0000256" key="1">
    <source>
        <dbReference type="SAM" id="Phobius"/>
    </source>
</evidence>
<accession>A0A927BFG6</accession>
<keyword evidence="3" id="KW-1185">Reference proteome</keyword>
<feature type="transmembrane region" description="Helical" evidence="1">
    <location>
        <begin position="113"/>
        <end position="136"/>
    </location>
</feature>
<feature type="transmembrane region" description="Helical" evidence="1">
    <location>
        <begin position="255"/>
        <end position="276"/>
    </location>
</feature>
<dbReference type="RefSeq" id="WP_191005772.1">
    <property type="nucleotide sequence ID" value="NZ_JACXAD010000015.1"/>
</dbReference>
<reference evidence="2" key="1">
    <citation type="submission" date="2020-09" db="EMBL/GenBank/DDBJ databases">
        <authorList>
            <person name="Kim M.K."/>
        </authorList>
    </citation>
    <scope>NUCLEOTIDE SEQUENCE</scope>
    <source>
        <strain evidence="2">BT664</strain>
    </source>
</reference>
<keyword evidence="1" id="KW-0812">Transmembrane</keyword>
<evidence type="ECO:0000313" key="2">
    <source>
        <dbReference type="EMBL" id="MBD2768958.1"/>
    </source>
</evidence>
<dbReference type="Proteomes" id="UP000612233">
    <property type="component" value="Unassembled WGS sequence"/>
</dbReference>
<comment type="caution">
    <text evidence="2">The sequence shown here is derived from an EMBL/GenBank/DDBJ whole genome shotgun (WGS) entry which is preliminary data.</text>
</comment>
<keyword evidence="1" id="KW-1133">Transmembrane helix</keyword>
<feature type="transmembrane region" description="Helical" evidence="1">
    <location>
        <begin position="156"/>
        <end position="178"/>
    </location>
</feature>
<feature type="transmembrane region" description="Helical" evidence="1">
    <location>
        <begin position="194"/>
        <end position="218"/>
    </location>
</feature>